<dbReference type="InterPro" id="IPR009057">
    <property type="entry name" value="Homeodomain-like_sf"/>
</dbReference>
<dbReference type="InterPro" id="IPR023772">
    <property type="entry name" value="DNA-bd_HTH_TetR-type_CS"/>
</dbReference>
<dbReference type="Gene3D" id="1.10.10.60">
    <property type="entry name" value="Homeodomain-like"/>
    <property type="match status" value="1"/>
</dbReference>
<keyword evidence="4" id="KW-0804">Transcription</keyword>
<dbReference type="PROSITE" id="PS01081">
    <property type="entry name" value="HTH_TETR_1"/>
    <property type="match status" value="1"/>
</dbReference>
<dbReference type="AlphaFoldDB" id="A0A927RJ40"/>
<dbReference type="InterPro" id="IPR036271">
    <property type="entry name" value="Tet_transcr_reg_TetR-rel_C_sf"/>
</dbReference>
<name>A0A927RJ40_9ACTN</name>
<protein>
    <submittedName>
        <fullName evidence="7">AcrR family transcriptional regulator</fullName>
    </submittedName>
</protein>
<dbReference type="Gene3D" id="1.10.357.10">
    <property type="entry name" value="Tetracycline Repressor, domain 2"/>
    <property type="match status" value="1"/>
</dbReference>
<proteinExistence type="predicted"/>
<dbReference type="SUPFAM" id="SSF48498">
    <property type="entry name" value="Tetracyclin repressor-like, C-terminal domain"/>
    <property type="match status" value="1"/>
</dbReference>
<keyword evidence="3 5" id="KW-0238">DNA-binding</keyword>
<dbReference type="Pfam" id="PF00440">
    <property type="entry name" value="TetR_N"/>
    <property type="match status" value="1"/>
</dbReference>
<evidence type="ECO:0000313" key="7">
    <source>
        <dbReference type="EMBL" id="MBE1605223.1"/>
    </source>
</evidence>
<evidence type="ECO:0000313" key="8">
    <source>
        <dbReference type="Proteomes" id="UP000638648"/>
    </source>
</evidence>
<organism evidence="7 8">
    <name type="scientific">Actinopolymorpha pittospori</name>
    <dbReference type="NCBI Taxonomy" id="648752"/>
    <lineage>
        <taxon>Bacteria</taxon>
        <taxon>Bacillati</taxon>
        <taxon>Actinomycetota</taxon>
        <taxon>Actinomycetes</taxon>
        <taxon>Propionibacteriales</taxon>
        <taxon>Actinopolymorphaceae</taxon>
        <taxon>Actinopolymorpha</taxon>
    </lineage>
</organism>
<dbReference type="GO" id="GO:0000976">
    <property type="term" value="F:transcription cis-regulatory region binding"/>
    <property type="evidence" value="ECO:0007669"/>
    <property type="project" value="TreeGrafter"/>
</dbReference>
<accession>A0A927RJ40</accession>
<evidence type="ECO:0000256" key="1">
    <source>
        <dbReference type="ARBA" id="ARBA00022491"/>
    </source>
</evidence>
<dbReference type="InterPro" id="IPR039538">
    <property type="entry name" value="BetI_C"/>
</dbReference>
<dbReference type="GO" id="GO:0003700">
    <property type="term" value="F:DNA-binding transcription factor activity"/>
    <property type="evidence" value="ECO:0007669"/>
    <property type="project" value="TreeGrafter"/>
</dbReference>
<dbReference type="InterPro" id="IPR050109">
    <property type="entry name" value="HTH-type_TetR-like_transc_reg"/>
</dbReference>
<feature type="domain" description="HTH tetR-type" evidence="6">
    <location>
        <begin position="10"/>
        <end position="70"/>
    </location>
</feature>
<dbReference type="PANTHER" id="PTHR30055:SF229">
    <property type="entry name" value="HTH-TYPE TRANSCRIPTIONAL REPRESSOR RV1474C"/>
    <property type="match status" value="1"/>
</dbReference>
<evidence type="ECO:0000256" key="3">
    <source>
        <dbReference type="ARBA" id="ARBA00023125"/>
    </source>
</evidence>
<dbReference type="RefSeq" id="WP_192749597.1">
    <property type="nucleotide sequence ID" value="NZ_BAABJL010000133.1"/>
</dbReference>
<evidence type="ECO:0000256" key="5">
    <source>
        <dbReference type="PROSITE-ProRule" id="PRU00335"/>
    </source>
</evidence>
<sequence>MPRVSQEHLDARRQQILAAARRCFVHNGFHATSMQDILREAELSAGAVYRYFASKDEIVVAIAAEALTDIRAAFQPLVEADPPPPIDEAFVVMCTAIQERDRSDGLARMAIQIWGEAVRSPELAERLRELVRTMRELATQLVRNYQRRGEISPRVPAERVAPILLGVLPGFMLQQALFGDVDPAMAGEAIRALVAGHTPDDTAG</sequence>
<keyword evidence="1" id="KW-0678">Repressor</keyword>
<dbReference type="PROSITE" id="PS50977">
    <property type="entry name" value="HTH_TETR_2"/>
    <property type="match status" value="1"/>
</dbReference>
<dbReference type="EMBL" id="JADBEM010000001">
    <property type="protein sequence ID" value="MBE1605223.1"/>
    <property type="molecule type" value="Genomic_DNA"/>
</dbReference>
<dbReference type="Proteomes" id="UP000638648">
    <property type="component" value="Unassembled WGS sequence"/>
</dbReference>
<evidence type="ECO:0000256" key="4">
    <source>
        <dbReference type="ARBA" id="ARBA00023163"/>
    </source>
</evidence>
<comment type="caution">
    <text evidence="7">The sequence shown here is derived from an EMBL/GenBank/DDBJ whole genome shotgun (WGS) entry which is preliminary data.</text>
</comment>
<dbReference type="SUPFAM" id="SSF46689">
    <property type="entry name" value="Homeodomain-like"/>
    <property type="match status" value="1"/>
</dbReference>
<dbReference type="PRINTS" id="PR00455">
    <property type="entry name" value="HTHTETR"/>
</dbReference>
<keyword evidence="2" id="KW-0805">Transcription regulation</keyword>
<dbReference type="GO" id="GO:0045892">
    <property type="term" value="P:negative regulation of DNA-templated transcription"/>
    <property type="evidence" value="ECO:0007669"/>
    <property type="project" value="UniProtKB-ARBA"/>
</dbReference>
<reference evidence="7" key="1">
    <citation type="submission" date="2020-10" db="EMBL/GenBank/DDBJ databases">
        <title>Sequencing the genomes of 1000 actinobacteria strains.</title>
        <authorList>
            <person name="Klenk H.-P."/>
        </authorList>
    </citation>
    <scope>NUCLEOTIDE SEQUENCE</scope>
    <source>
        <strain evidence="7">DSM 45354</strain>
    </source>
</reference>
<feature type="DNA-binding region" description="H-T-H motif" evidence="5">
    <location>
        <begin position="33"/>
        <end position="52"/>
    </location>
</feature>
<evidence type="ECO:0000256" key="2">
    <source>
        <dbReference type="ARBA" id="ARBA00023015"/>
    </source>
</evidence>
<keyword evidence="8" id="KW-1185">Reference proteome</keyword>
<dbReference type="FunFam" id="1.10.10.60:FF:000141">
    <property type="entry name" value="TetR family transcriptional regulator"/>
    <property type="match status" value="1"/>
</dbReference>
<dbReference type="PANTHER" id="PTHR30055">
    <property type="entry name" value="HTH-TYPE TRANSCRIPTIONAL REGULATOR RUTR"/>
    <property type="match status" value="1"/>
</dbReference>
<gene>
    <name evidence="7" type="ORF">HEB94_002071</name>
</gene>
<evidence type="ECO:0000259" key="6">
    <source>
        <dbReference type="PROSITE" id="PS50977"/>
    </source>
</evidence>
<dbReference type="InterPro" id="IPR001647">
    <property type="entry name" value="HTH_TetR"/>
</dbReference>
<dbReference type="Pfam" id="PF13977">
    <property type="entry name" value="TetR_C_6"/>
    <property type="match status" value="1"/>
</dbReference>